<gene>
    <name evidence="2" type="ORF">RCOM_0481970</name>
</gene>
<organism evidence="2 3">
    <name type="scientific">Ricinus communis</name>
    <name type="common">Castor bean</name>
    <dbReference type="NCBI Taxonomy" id="3988"/>
    <lineage>
        <taxon>Eukaryota</taxon>
        <taxon>Viridiplantae</taxon>
        <taxon>Streptophyta</taxon>
        <taxon>Embryophyta</taxon>
        <taxon>Tracheophyta</taxon>
        <taxon>Spermatophyta</taxon>
        <taxon>Magnoliopsida</taxon>
        <taxon>eudicotyledons</taxon>
        <taxon>Gunneridae</taxon>
        <taxon>Pentapetalae</taxon>
        <taxon>rosids</taxon>
        <taxon>fabids</taxon>
        <taxon>Malpighiales</taxon>
        <taxon>Euphorbiaceae</taxon>
        <taxon>Acalyphoideae</taxon>
        <taxon>Acalypheae</taxon>
        <taxon>Ricinus</taxon>
    </lineage>
</organism>
<name>B9SMW9_RICCO</name>
<evidence type="ECO:0000313" key="3">
    <source>
        <dbReference type="Proteomes" id="UP000008311"/>
    </source>
</evidence>
<keyword evidence="3" id="KW-1185">Reference proteome</keyword>
<evidence type="ECO:0008006" key="4">
    <source>
        <dbReference type="Google" id="ProtNLM"/>
    </source>
</evidence>
<dbReference type="OrthoDB" id="1936969at2759"/>
<dbReference type="PANTHER" id="PTHR34291:SF7">
    <property type="entry name" value="PROTEIN, PUTATIVE-RELATED"/>
    <property type="match status" value="1"/>
</dbReference>
<dbReference type="EMBL" id="EQ974039">
    <property type="protein sequence ID" value="EEF35010.1"/>
    <property type="molecule type" value="Genomic_DNA"/>
</dbReference>
<keyword evidence="1" id="KW-1133">Transmembrane helix</keyword>
<dbReference type="PANTHER" id="PTHR34291">
    <property type="entry name" value="HYDROXYPROLINE-RICH GLYCOPROTEIN FAMILY PROTEIN"/>
    <property type="match status" value="1"/>
</dbReference>
<accession>B9SMW9</accession>
<dbReference type="Proteomes" id="UP000008311">
    <property type="component" value="Unassembled WGS sequence"/>
</dbReference>
<keyword evidence="1" id="KW-0812">Transmembrane</keyword>
<dbReference type="InParanoid" id="B9SMW9"/>
<dbReference type="InterPro" id="IPR037699">
    <property type="entry name" value="At5g65660-like"/>
</dbReference>
<sequence length="117" mass="12855">MESEEATQPSIGFPLALALLLVFLCFMSGLFLSCLHWNKLRALLGASSTHDQDSHIQDDIEYALHKSAPARQELENEGKSLPVLMPGDDTPKFIAIPCPCQPPIVQKSSLKLQKPLS</sequence>
<feature type="transmembrane region" description="Helical" evidence="1">
    <location>
        <begin position="12"/>
        <end position="35"/>
    </location>
</feature>
<proteinExistence type="predicted"/>
<reference evidence="3" key="1">
    <citation type="journal article" date="2010" name="Nat. Biotechnol.">
        <title>Draft genome sequence of the oilseed species Ricinus communis.</title>
        <authorList>
            <person name="Chan A.P."/>
            <person name="Crabtree J."/>
            <person name="Zhao Q."/>
            <person name="Lorenzi H."/>
            <person name="Orvis J."/>
            <person name="Puiu D."/>
            <person name="Melake-Berhan A."/>
            <person name="Jones K.M."/>
            <person name="Redman J."/>
            <person name="Chen G."/>
            <person name="Cahoon E.B."/>
            <person name="Gedil M."/>
            <person name="Stanke M."/>
            <person name="Haas B.J."/>
            <person name="Wortman J.R."/>
            <person name="Fraser-Liggett C.M."/>
            <person name="Ravel J."/>
            <person name="Rabinowicz P.D."/>
        </authorList>
    </citation>
    <scope>NUCLEOTIDE SEQUENCE [LARGE SCALE GENOMIC DNA]</scope>
    <source>
        <strain evidence="3">cv. Hale</strain>
    </source>
</reference>
<dbReference type="STRING" id="3988.B9SMW9"/>
<evidence type="ECO:0000313" key="2">
    <source>
        <dbReference type="EMBL" id="EEF35010.1"/>
    </source>
</evidence>
<dbReference type="AlphaFoldDB" id="B9SMW9"/>
<keyword evidence="1" id="KW-0472">Membrane</keyword>
<protein>
    <recommendedName>
        <fullName evidence="4">Hydroxyproline-rich glycoprotein</fullName>
    </recommendedName>
</protein>
<dbReference type="OMA" id="VKEHKNC"/>
<evidence type="ECO:0000256" key="1">
    <source>
        <dbReference type="SAM" id="Phobius"/>
    </source>
</evidence>
<dbReference type="KEGG" id="rcu:8280357"/>